<dbReference type="GO" id="GO:0016151">
    <property type="term" value="F:nickel cation binding"/>
    <property type="evidence" value="ECO:0007669"/>
    <property type="project" value="UniProtKB-UniRule"/>
</dbReference>
<dbReference type="Proteomes" id="UP000001106">
    <property type="component" value="Chromosome"/>
</dbReference>
<dbReference type="InterPro" id="IPR041350">
    <property type="entry name" value="CODH_A_N"/>
</dbReference>
<dbReference type="InterPro" id="IPR011254">
    <property type="entry name" value="Prismane-like_sf"/>
</dbReference>
<dbReference type="STRING" id="419665.Maeo_1171"/>
<organism evidence="12 13">
    <name type="scientific">Methanococcus aeolicus (strain ATCC BAA-1280 / DSM 17508 / OCM 812 / Nankai-3)</name>
    <dbReference type="NCBI Taxonomy" id="419665"/>
    <lineage>
        <taxon>Archaea</taxon>
        <taxon>Methanobacteriati</taxon>
        <taxon>Methanobacteriota</taxon>
        <taxon>Methanomada group</taxon>
        <taxon>Methanococci</taxon>
        <taxon>Methanococcales</taxon>
        <taxon>Methanococcaceae</taxon>
        <taxon>Methanococcus</taxon>
    </lineage>
</organism>
<keyword evidence="6 9" id="KW-0411">Iron-sulfur</keyword>
<keyword evidence="13" id="KW-1185">Reference proteome</keyword>
<feature type="binding site" evidence="9">
    <location>
        <position position="567"/>
    </location>
    <ligand>
        <name>[Ni-Fe-S] cluster</name>
        <dbReference type="ChEBI" id="CHEBI:60400"/>
    </ligand>
</feature>
<dbReference type="eggNOG" id="arCOG04360">
    <property type="taxonomic scope" value="Archaea"/>
</dbReference>
<sequence length="763" mass="83479">MVIKNIIAGGKTVLNLTVDTLKNNKDEDSKKIGFLETNYYLPTIYGILGKKIENIGQLKELINSLEIEDNADATLDDALDAGVKTLICAEALEALKYMDNETPYEAPYTGFIPDKILRDLGVPLVNGKIPAILVVIGKVGDEEKLKSLINEIRKRNILGLFIGDIVKEMEDANIELGLDKLLVPVGDSITSAIHAANLAIRAPLIYGGVEGGKTEEVIEYIANRVPAIVIALGEVDDITLAAGAGCIKAGIPVITNNPVPEIEGALGSSDIDNIIENALKMKNIKVEEMSIEDVNIPVSVGPMNEGERVRGPDMFVELAGPKQYGFELVKVVDDASDKIEIIGKDIGEMEAGTKTPFAVIINVSGKTLEDDLEGVLERRVHEIFNYIEGVMHLNQRDSVWIRINKESAEKGLNLIHIGKIIQDIYKSEFPFIENIDVKLITDADIVKEELEKVKEIYKFRDEKTKNLHEEDVDVFYGCIMCQSFAPSHVCIITPDKPALCGGINYLDARAAAKIDPDGPIFAIEKGECLDEEKGIYDSVNEVVQDKSQGAIESITLHSVLDRPSTSCGCFEAITFYIPEVDGFGIVDRSFKGETPMGVPFSALAGQCSGGNQVEGFCGISVSYMKSSKFFKADGGWERVVWLPSELKNKVIDGIPEEMIPKIATEEDVSSIEELIDFLKKNNHPVAENIGLDMDAEDIEVVETHTEEEEYMGDTEGEEEGTITVPTMTMPAGFGGLPKDIKIVLKNAVIKAEQIIITRESGKK</sequence>
<proteinExistence type="inferred from homology"/>
<dbReference type="Gene3D" id="1.10.8.190">
    <property type="entry name" value="Carbon monoxide dehydrogenase alpha subunit. Chain M, domain 1"/>
    <property type="match status" value="1"/>
</dbReference>
<keyword evidence="3 9" id="KW-0808">Transferase</keyword>
<keyword evidence="4 9" id="KW-0479">Metal-binding</keyword>
<comment type="cofactor">
    <cofactor evidence="9">
        <name>[Ni-Fe-S] cluster</name>
        <dbReference type="ChEBI" id="CHEBI:60400"/>
    </cofactor>
    <text evidence="9">Binds 1 [Ni-Fe-S] cluster.</text>
</comment>
<dbReference type="GO" id="GO:0043885">
    <property type="term" value="F:anaerobic carbon-monoxide dehydrogenase activity"/>
    <property type="evidence" value="ECO:0007669"/>
    <property type="project" value="InterPro"/>
</dbReference>
<dbReference type="KEGG" id="mae:Maeo_1171"/>
<accession>A6UW76</accession>
<dbReference type="Gene3D" id="3.40.970.20">
    <property type="entry name" value="Carbon monoxide dehydrogenase alpha subunit. Chain D, domain 4"/>
    <property type="match status" value="1"/>
</dbReference>
<dbReference type="NCBIfam" id="NF007078">
    <property type="entry name" value="PRK09529.1"/>
    <property type="match status" value="1"/>
</dbReference>
<name>A6UW76_META3</name>
<evidence type="ECO:0000256" key="7">
    <source>
        <dbReference type="ARBA" id="ARBA00023315"/>
    </source>
</evidence>
<dbReference type="InterPro" id="IPR038571">
    <property type="entry name" value="CO_DH/Ac-CoA_synth_bsu_3_sf"/>
</dbReference>
<dbReference type="PANTHER" id="PTHR42281">
    <property type="match status" value="1"/>
</dbReference>
<keyword evidence="5 9" id="KW-0408">Iron</keyword>
<dbReference type="Gene3D" id="3.40.1470.10">
    <property type="entry name" value="Bifunctional carbon monoxide dehydrogenase/acetyl-coa synthase(codh/acs), Chain M, domain 5"/>
    <property type="match status" value="1"/>
</dbReference>
<dbReference type="HAMAP" id="MF_01138">
    <property type="entry name" value="CdhC"/>
    <property type="match status" value="1"/>
</dbReference>
<comment type="similarity">
    <text evidence="1 9">Belongs to the CdhC family.</text>
</comment>
<feature type="binding site" evidence="9">
    <location>
        <position position="481"/>
    </location>
    <ligand>
        <name>[Ni-Fe-S] cluster</name>
        <dbReference type="ChEBI" id="CHEBI:60400"/>
    </ligand>
</feature>
<dbReference type="InterPro" id="IPR016099">
    <property type="entry name" value="Prismane-like_a/b-sand"/>
</dbReference>
<evidence type="ECO:0000256" key="8">
    <source>
        <dbReference type="ARBA" id="ARBA00025865"/>
    </source>
</evidence>
<dbReference type="SUPFAM" id="SSF56821">
    <property type="entry name" value="Prismane protein-like"/>
    <property type="match status" value="1"/>
</dbReference>
<evidence type="ECO:0000313" key="12">
    <source>
        <dbReference type="EMBL" id="ABR56748.1"/>
    </source>
</evidence>
<dbReference type="GeneID" id="32154085"/>
<dbReference type="EC" id="2.3.1.169" evidence="9"/>
<protein>
    <recommendedName>
        <fullName evidence="9">Acetyl-CoA decarbonylase/synthase complex subunit beta</fullName>
        <shortName evidence="9">ACDS complex subunit beta</shortName>
        <ecNumber evidence="9">2.3.1.169</ecNumber>
    </recommendedName>
    <alternativeName>
        <fullName evidence="9">ACDS complex acyltransferase</fullName>
    </alternativeName>
</protein>
<dbReference type="NCBIfam" id="NF040764">
    <property type="entry name" value="CODH_ACS_al_bet"/>
    <property type="match status" value="1"/>
</dbReference>
<keyword evidence="2 9" id="KW-0533">Nickel</keyword>
<dbReference type="OrthoDB" id="69951at2157"/>
<evidence type="ECO:0000313" key="13">
    <source>
        <dbReference type="Proteomes" id="UP000001106"/>
    </source>
</evidence>
<evidence type="ECO:0000256" key="9">
    <source>
        <dbReference type="HAMAP-Rule" id="MF_01138"/>
    </source>
</evidence>
<feature type="binding site" evidence="9">
    <location>
        <position position="478"/>
    </location>
    <ligand>
        <name>[Ni-Fe-S] cluster</name>
        <dbReference type="ChEBI" id="CHEBI:60400"/>
    </ligand>
</feature>
<dbReference type="Pfam" id="PF19436">
    <property type="entry name" value="ACS_CODH_B_C"/>
    <property type="match status" value="1"/>
</dbReference>
<dbReference type="NCBIfam" id="NF003379">
    <property type="entry name" value="PRK04456.1"/>
    <property type="match status" value="1"/>
</dbReference>
<dbReference type="Pfam" id="PF03598">
    <property type="entry name" value="CdhC"/>
    <property type="match status" value="1"/>
</dbReference>
<dbReference type="InterPro" id="IPR023432">
    <property type="entry name" value="CO_DH/Ac-CoA_synth_bsu_arc"/>
</dbReference>
<dbReference type="InterPro" id="IPR004461">
    <property type="entry name" value="CO_DH/Ac-CoA_synth_bsu"/>
</dbReference>
<feature type="domain" description="CO dehydrogenase/acetyl-CoA synthase complex beta subunit C-terminal" evidence="11">
    <location>
        <begin position="457"/>
        <end position="686"/>
    </location>
</feature>
<dbReference type="InterPro" id="IPR045822">
    <property type="entry name" value="ACS_CODH_B_C"/>
</dbReference>
<dbReference type="eggNOG" id="arCOG02428">
    <property type="taxonomic scope" value="Archaea"/>
</dbReference>
<dbReference type="GO" id="GO:0043884">
    <property type="term" value="F:CO-methylating acetyl-CoA synthase activity"/>
    <property type="evidence" value="ECO:0007669"/>
    <property type="project" value="UniProtKB-EC"/>
</dbReference>
<evidence type="ECO:0000259" key="11">
    <source>
        <dbReference type="Pfam" id="PF19436"/>
    </source>
</evidence>
<evidence type="ECO:0000259" key="10">
    <source>
        <dbReference type="Pfam" id="PF18537"/>
    </source>
</evidence>
<evidence type="ECO:0000256" key="5">
    <source>
        <dbReference type="ARBA" id="ARBA00023004"/>
    </source>
</evidence>
<gene>
    <name evidence="9" type="primary">cdhC</name>
    <name evidence="12" type="ordered locus">Maeo_1171</name>
</gene>
<dbReference type="NCBIfam" id="TIGR00316">
    <property type="entry name" value="cdhC"/>
    <property type="match status" value="1"/>
</dbReference>
<dbReference type="RefSeq" id="WP_011973880.1">
    <property type="nucleotide sequence ID" value="NC_009635.1"/>
</dbReference>
<comment type="function">
    <text evidence="9">Part of a complex that catalyzes the reversible cleavage of acetyl-CoA, allowing autotrophic growth from CO(2). The alpha-epsilon complex generates CO from CO(2), while the beta subunit (this protein) combines the CO with CoA and a methyl group to form acetyl-CoA. The methyl group, which is incorporated into acetyl-CoA, is transferred to the beta subunit by a corrinoid iron-sulfur protein (the gamma-delta complex).</text>
</comment>
<dbReference type="Gene3D" id="3.40.50.2030">
    <property type="match status" value="1"/>
</dbReference>
<evidence type="ECO:0000256" key="3">
    <source>
        <dbReference type="ARBA" id="ARBA00022679"/>
    </source>
</evidence>
<keyword evidence="7 9" id="KW-0012">Acyltransferase</keyword>
<dbReference type="GO" id="GO:0005506">
    <property type="term" value="F:iron ion binding"/>
    <property type="evidence" value="ECO:0007669"/>
    <property type="project" value="UniProtKB-UniRule"/>
</dbReference>
<feature type="binding site" evidence="9">
    <location>
        <position position="569"/>
    </location>
    <ligand>
        <name>[Ni-Fe-S] cluster</name>
        <dbReference type="ChEBI" id="CHEBI:60400"/>
    </ligand>
</feature>
<dbReference type="Pfam" id="PF18537">
    <property type="entry name" value="CODH_A_N"/>
    <property type="match status" value="1"/>
</dbReference>
<dbReference type="Gene3D" id="3.30.1650.10">
    <property type="entry name" value="Bifunctional carbon monoxide dehydrogenase/acetyl-coa synthase(codh/acs), Chain M, domain 3"/>
    <property type="match status" value="1"/>
</dbReference>
<evidence type="ECO:0000256" key="4">
    <source>
        <dbReference type="ARBA" id="ARBA00022723"/>
    </source>
</evidence>
<comment type="catalytic activity">
    <reaction evidence="9">
        <text>Co(I)-[corrinoid Fe-S protein] + acetyl-CoA + H(+) = methyl-Co(III)-[corrinoid Fe-S protein] + CO + CoA</text>
        <dbReference type="Rhea" id="RHEA:45212"/>
        <dbReference type="Rhea" id="RHEA-COMP:11110"/>
        <dbReference type="Rhea" id="RHEA-COMP:11111"/>
        <dbReference type="ChEBI" id="CHEBI:15378"/>
        <dbReference type="ChEBI" id="CHEBI:17245"/>
        <dbReference type="ChEBI" id="CHEBI:57287"/>
        <dbReference type="ChEBI" id="CHEBI:57288"/>
        <dbReference type="ChEBI" id="CHEBI:85033"/>
        <dbReference type="ChEBI" id="CHEBI:85035"/>
        <dbReference type="EC" id="2.3.1.169"/>
    </reaction>
</comment>
<dbReference type="GO" id="GO:0016407">
    <property type="term" value="F:acetyltransferase activity"/>
    <property type="evidence" value="ECO:0007669"/>
    <property type="project" value="UniProtKB-UniRule"/>
</dbReference>
<dbReference type="GO" id="GO:0006084">
    <property type="term" value="P:acetyl-CoA metabolic process"/>
    <property type="evidence" value="ECO:0007669"/>
    <property type="project" value="InterPro"/>
</dbReference>
<dbReference type="GO" id="GO:0051536">
    <property type="term" value="F:iron-sulfur cluster binding"/>
    <property type="evidence" value="ECO:0007669"/>
    <property type="project" value="UniProtKB-KW"/>
</dbReference>
<dbReference type="AlphaFoldDB" id="A6UW76"/>
<evidence type="ECO:0000256" key="2">
    <source>
        <dbReference type="ARBA" id="ARBA00022596"/>
    </source>
</evidence>
<evidence type="ECO:0000256" key="1">
    <source>
        <dbReference type="ARBA" id="ARBA00006862"/>
    </source>
</evidence>
<dbReference type="HOGENOM" id="CLU_378422_0_0_2"/>
<evidence type="ECO:0000256" key="6">
    <source>
        <dbReference type="ARBA" id="ARBA00023014"/>
    </source>
</evidence>
<dbReference type="EMBL" id="CP000743">
    <property type="protein sequence ID" value="ABR56748.1"/>
    <property type="molecule type" value="Genomic_DNA"/>
</dbReference>
<reference evidence="12" key="1">
    <citation type="submission" date="2007-06" db="EMBL/GenBank/DDBJ databases">
        <title>Complete sequence of Methanococcus aeolicus Nankai-3.</title>
        <authorList>
            <consortium name="US DOE Joint Genome Institute"/>
            <person name="Copeland A."/>
            <person name="Lucas S."/>
            <person name="Lapidus A."/>
            <person name="Barry K."/>
            <person name="Glavina del Rio T."/>
            <person name="Dalin E."/>
            <person name="Tice H."/>
            <person name="Pitluck S."/>
            <person name="Chain P."/>
            <person name="Malfatti S."/>
            <person name="Shin M."/>
            <person name="Vergez L."/>
            <person name="Schmutz J."/>
            <person name="Larimer F."/>
            <person name="Land M."/>
            <person name="Hauser L."/>
            <person name="Kyrpides N."/>
            <person name="Lykidis A."/>
            <person name="Sieprawska-Lupa M."/>
            <person name="Whitman W.B."/>
            <person name="Richardson P."/>
        </authorList>
    </citation>
    <scope>NUCLEOTIDE SEQUENCE [LARGE SCALE GENOMIC DNA]</scope>
    <source>
        <strain evidence="12">Nankai-3</strain>
    </source>
</reference>
<feature type="domain" description="Carbon monoxide dehydrogenase subunit alpha ,N-terminal" evidence="10">
    <location>
        <begin position="26"/>
        <end position="98"/>
    </location>
</feature>
<comment type="subunit">
    <text evidence="8 9">Monomer. The ACDS complex is made up of alpha, epsilon, beta, gamma and delta chains with a probable stoichiometry of (alpha(2)epsilon(2))(4)-beta(8)-(gamma(1)delta(1))(8).</text>
</comment>
<dbReference type="PANTHER" id="PTHR42281:SF1">
    <property type="entry name" value="ACETYL-COA DECARBONYLASE_SYNTHASE COMPLEX SUBUNIT BETA 1"/>
    <property type="match status" value="1"/>
</dbReference>